<dbReference type="AlphaFoldDB" id="A0A0A9A4R7"/>
<name>A0A0A9A4R7_ARUDO</name>
<dbReference type="EMBL" id="GBRH01255863">
    <property type="protein sequence ID" value="JAD42032.1"/>
    <property type="molecule type" value="Transcribed_RNA"/>
</dbReference>
<reference evidence="1" key="2">
    <citation type="journal article" date="2015" name="Data Brief">
        <title>Shoot transcriptome of the giant reed, Arundo donax.</title>
        <authorList>
            <person name="Barrero R.A."/>
            <person name="Guerrero F.D."/>
            <person name="Moolhuijzen P."/>
            <person name="Goolsby J.A."/>
            <person name="Tidwell J."/>
            <person name="Bellgard S.E."/>
            <person name="Bellgard M.I."/>
        </authorList>
    </citation>
    <scope>NUCLEOTIDE SEQUENCE</scope>
    <source>
        <tissue evidence="1">Shoot tissue taken approximately 20 cm above the soil surface</tissue>
    </source>
</reference>
<sequence length="31" mass="3499">MSHECNSLTSTLDILKEPLIVSVMKDLNYCT</sequence>
<reference evidence="1" key="1">
    <citation type="submission" date="2014-09" db="EMBL/GenBank/DDBJ databases">
        <authorList>
            <person name="Magalhaes I.L.F."/>
            <person name="Oliveira U."/>
            <person name="Santos F.R."/>
            <person name="Vidigal T.H.D.A."/>
            <person name="Brescovit A.D."/>
            <person name="Santos A.J."/>
        </authorList>
    </citation>
    <scope>NUCLEOTIDE SEQUENCE</scope>
    <source>
        <tissue evidence="1">Shoot tissue taken approximately 20 cm above the soil surface</tissue>
    </source>
</reference>
<protein>
    <submittedName>
        <fullName evidence="1">Uncharacterized protein</fullName>
    </submittedName>
</protein>
<organism evidence="1">
    <name type="scientific">Arundo donax</name>
    <name type="common">Giant reed</name>
    <name type="synonym">Donax arundinaceus</name>
    <dbReference type="NCBI Taxonomy" id="35708"/>
    <lineage>
        <taxon>Eukaryota</taxon>
        <taxon>Viridiplantae</taxon>
        <taxon>Streptophyta</taxon>
        <taxon>Embryophyta</taxon>
        <taxon>Tracheophyta</taxon>
        <taxon>Spermatophyta</taxon>
        <taxon>Magnoliopsida</taxon>
        <taxon>Liliopsida</taxon>
        <taxon>Poales</taxon>
        <taxon>Poaceae</taxon>
        <taxon>PACMAD clade</taxon>
        <taxon>Arundinoideae</taxon>
        <taxon>Arundineae</taxon>
        <taxon>Arundo</taxon>
    </lineage>
</organism>
<accession>A0A0A9A4R7</accession>
<proteinExistence type="predicted"/>
<evidence type="ECO:0000313" key="1">
    <source>
        <dbReference type="EMBL" id="JAD42032.1"/>
    </source>
</evidence>